<dbReference type="KEGG" id="sarm:DVA86_30320"/>
<accession>A0A345XX83</accession>
<dbReference type="EMBL" id="CP031320">
    <property type="protein sequence ID" value="AXK36249.1"/>
    <property type="molecule type" value="Genomic_DNA"/>
</dbReference>
<dbReference type="Proteomes" id="UP000254425">
    <property type="component" value="Chromosome"/>
</dbReference>
<evidence type="ECO:0000313" key="2">
    <source>
        <dbReference type="Proteomes" id="UP000254425"/>
    </source>
</evidence>
<sequence>MRAEPPELVTGTHFDALRLPAAAGLPLLARTRHAGPALRAGSDVWLLIAEGAAAEVPGLLQWLEWGTLATELGLRAVGAGGRVPAPVPGAPYPREAAWVRPPLPGREGERALPALGIGGRGEAPDLVRLVGAAATECHRALLRRTHAAAGAATAFAADQPLAFS</sequence>
<name>A0A345XX83_9ACTN</name>
<organism evidence="1 2">
    <name type="scientific">Streptomyces armeniacus</name>
    <dbReference type="NCBI Taxonomy" id="83291"/>
    <lineage>
        <taxon>Bacteria</taxon>
        <taxon>Bacillati</taxon>
        <taxon>Actinomycetota</taxon>
        <taxon>Actinomycetes</taxon>
        <taxon>Kitasatosporales</taxon>
        <taxon>Streptomycetaceae</taxon>
        <taxon>Streptomyces</taxon>
    </lineage>
</organism>
<dbReference type="AlphaFoldDB" id="A0A345XX83"/>
<evidence type="ECO:0008006" key="3">
    <source>
        <dbReference type="Google" id="ProtNLM"/>
    </source>
</evidence>
<evidence type="ECO:0000313" key="1">
    <source>
        <dbReference type="EMBL" id="AXK36249.1"/>
    </source>
</evidence>
<protein>
    <recommendedName>
        <fullName evidence="3">Proline-rich protein</fullName>
    </recommendedName>
</protein>
<keyword evidence="2" id="KW-1185">Reference proteome</keyword>
<gene>
    <name evidence="1" type="ORF">DVA86_30320</name>
</gene>
<reference evidence="1 2" key="1">
    <citation type="submission" date="2018-07" db="EMBL/GenBank/DDBJ databases">
        <title>Draft genome of the type strain Streptomyces armeniacus ATCC 15676.</title>
        <authorList>
            <person name="Labana P."/>
            <person name="Gosse J.T."/>
            <person name="Boddy C.N."/>
        </authorList>
    </citation>
    <scope>NUCLEOTIDE SEQUENCE [LARGE SCALE GENOMIC DNA]</scope>
    <source>
        <strain evidence="1 2">ATCC 15676</strain>
    </source>
</reference>
<dbReference type="NCBIfam" id="NF040464">
    <property type="entry name" value="SCO3374_fam"/>
    <property type="match status" value="1"/>
</dbReference>
<proteinExistence type="predicted"/>
<dbReference type="InterPro" id="IPR047919">
    <property type="entry name" value="SCO3374-like"/>
</dbReference>